<keyword evidence="3 14" id="KW-1003">Cell membrane</keyword>
<keyword evidence="8 14" id="KW-0378">Hydrolase</keyword>
<dbReference type="GO" id="GO:0005886">
    <property type="term" value="C:plasma membrane"/>
    <property type="evidence" value="ECO:0007669"/>
    <property type="project" value="UniProtKB-SubCell"/>
</dbReference>
<evidence type="ECO:0000256" key="1">
    <source>
        <dbReference type="ARBA" id="ARBA00004651"/>
    </source>
</evidence>
<evidence type="ECO:0000256" key="9">
    <source>
        <dbReference type="ARBA" id="ARBA00022833"/>
    </source>
</evidence>
<feature type="transmembrane region" description="Helical" evidence="14">
    <location>
        <begin position="7"/>
        <end position="30"/>
    </location>
</feature>
<organism evidence="19 20">
    <name type="scientific">Archaeoglobus fulgidus DSM 8774</name>
    <dbReference type="NCBI Taxonomy" id="1344584"/>
    <lineage>
        <taxon>Archaea</taxon>
        <taxon>Methanobacteriati</taxon>
        <taxon>Methanobacteriota</taxon>
        <taxon>Archaeoglobi</taxon>
        <taxon>Archaeoglobales</taxon>
        <taxon>Archaeoglobaceae</taxon>
        <taxon>Archaeoglobus</taxon>
    </lineage>
</organism>
<feature type="transmembrane region" description="Helical" evidence="14">
    <location>
        <begin position="78"/>
        <end position="95"/>
    </location>
</feature>
<keyword evidence="4 14" id="KW-0645">Protease</keyword>
<feature type="binding site" evidence="16">
    <location>
        <position position="161"/>
    </location>
    <ligand>
        <name>Zn(2+)</name>
        <dbReference type="ChEBI" id="CHEBI:29105"/>
        <note>catalytic</note>
    </ligand>
</feature>
<dbReference type="CDD" id="cd06164">
    <property type="entry name" value="S2P-M50_SpoIVFB_CBS"/>
    <property type="match status" value="1"/>
</dbReference>
<comment type="cofactor">
    <cofactor evidence="14 16">
        <name>Zn(2+)</name>
        <dbReference type="ChEBI" id="CHEBI:29105"/>
    </cofactor>
    <text evidence="14 16">Binds 1 zinc ion per subunit.</text>
</comment>
<dbReference type="Proteomes" id="UP000028501">
    <property type="component" value="Chromosome"/>
</dbReference>
<feature type="binding site" evidence="16">
    <location>
        <position position="71"/>
    </location>
    <ligand>
        <name>Zn(2+)</name>
        <dbReference type="ChEBI" id="CHEBI:29105"/>
        <note>catalytic</note>
    </ligand>
</feature>
<evidence type="ECO:0000256" key="7">
    <source>
        <dbReference type="ARBA" id="ARBA00022737"/>
    </source>
</evidence>
<dbReference type="GO" id="GO:0046872">
    <property type="term" value="F:metal ion binding"/>
    <property type="evidence" value="ECO:0007669"/>
    <property type="project" value="UniProtKB-UniRule"/>
</dbReference>
<dbReference type="Gene3D" id="3.10.580.10">
    <property type="entry name" value="CBS-domain"/>
    <property type="match status" value="2"/>
</dbReference>
<dbReference type="SUPFAM" id="SSF54631">
    <property type="entry name" value="CBS-domain pair"/>
    <property type="match status" value="1"/>
</dbReference>
<keyword evidence="6 14" id="KW-0479">Metal-binding</keyword>
<evidence type="ECO:0000256" key="17">
    <source>
        <dbReference type="PROSITE-ProRule" id="PRU00703"/>
    </source>
</evidence>
<evidence type="ECO:0000256" key="11">
    <source>
        <dbReference type="ARBA" id="ARBA00023049"/>
    </source>
</evidence>
<dbReference type="CDD" id="cd04801">
    <property type="entry name" value="CBS_pair_peptidase_M50"/>
    <property type="match status" value="1"/>
</dbReference>
<dbReference type="PANTHER" id="PTHR39188">
    <property type="entry name" value="MEMBRANE-ASSOCIATED ZINC METALLOPROTEASE M50B"/>
    <property type="match status" value="1"/>
</dbReference>
<keyword evidence="13 14" id="KW-0472">Membrane</keyword>
<dbReference type="AlphaFoldDB" id="A0A075WHX8"/>
<gene>
    <name evidence="19" type="ORF">AFULGI_00003310</name>
</gene>
<evidence type="ECO:0000256" key="13">
    <source>
        <dbReference type="ARBA" id="ARBA00023136"/>
    </source>
</evidence>
<evidence type="ECO:0000313" key="19">
    <source>
        <dbReference type="EMBL" id="AIG97153.1"/>
    </source>
</evidence>
<comment type="subcellular location">
    <subcellularLocation>
        <location evidence="1 14">Cell membrane</location>
        <topology evidence="1 14">Multi-pass membrane protein</topology>
    </subcellularLocation>
</comment>
<dbReference type="InterPro" id="IPR046342">
    <property type="entry name" value="CBS_dom_sf"/>
</dbReference>
<keyword evidence="10 14" id="KW-1133">Transmembrane helix</keyword>
<keyword evidence="11 14" id="KW-0482">Metalloprotease</keyword>
<dbReference type="HOGENOM" id="CLU_037123_1_1_2"/>
<dbReference type="GO" id="GO:0006508">
    <property type="term" value="P:proteolysis"/>
    <property type="evidence" value="ECO:0007669"/>
    <property type="project" value="UniProtKB-KW"/>
</dbReference>
<dbReference type="Pfam" id="PF00571">
    <property type="entry name" value="CBS"/>
    <property type="match status" value="2"/>
</dbReference>
<evidence type="ECO:0000259" key="18">
    <source>
        <dbReference type="PROSITE" id="PS51371"/>
    </source>
</evidence>
<dbReference type="PIRSF" id="PIRSF006404">
    <property type="entry name" value="UCP006404_Pept_M50_CBS"/>
    <property type="match status" value="1"/>
</dbReference>
<evidence type="ECO:0000256" key="2">
    <source>
        <dbReference type="ARBA" id="ARBA00007931"/>
    </source>
</evidence>
<evidence type="ECO:0000256" key="3">
    <source>
        <dbReference type="ARBA" id="ARBA00022475"/>
    </source>
</evidence>
<evidence type="ECO:0000256" key="14">
    <source>
        <dbReference type="PIRNR" id="PIRNR006404"/>
    </source>
</evidence>
<feature type="transmembrane region" description="Helical" evidence="14">
    <location>
        <begin position="107"/>
        <end position="127"/>
    </location>
</feature>
<dbReference type="SMART" id="SM00116">
    <property type="entry name" value="CBS"/>
    <property type="match status" value="2"/>
</dbReference>
<keyword evidence="12 17" id="KW-0129">CBS domain</keyword>
<evidence type="ECO:0000256" key="12">
    <source>
        <dbReference type="ARBA" id="ARBA00023122"/>
    </source>
</evidence>
<evidence type="ECO:0000313" key="20">
    <source>
        <dbReference type="Proteomes" id="UP000028501"/>
    </source>
</evidence>
<keyword evidence="7" id="KW-0677">Repeat</keyword>
<dbReference type="InterPro" id="IPR016483">
    <property type="entry name" value="UCP006404_Pept_M50_CBS"/>
</dbReference>
<feature type="domain" description="CBS" evidence="18">
    <location>
        <begin position="238"/>
        <end position="295"/>
    </location>
</feature>
<dbReference type="GO" id="GO:0008237">
    <property type="term" value="F:metallopeptidase activity"/>
    <property type="evidence" value="ECO:0007669"/>
    <property type="project" value="UniProtKB-UniRule"/>
</dbReference>
<dbReference type="GeneID" id="24793871"/>
<keyword evidence="5 14" id="KW-0812">Transmembrane</keyword>
<name>A0A075WHX8_ARCFL</name>
<proteinExistence type="inferred from homology"/>
<dbReference type="KEGG" id="afg:AFULGI_00003310"/>
<feature type="active site" evidence="15">
    <location>
        <position position="68"/>
    </location>
</feature>
<feature type="binding site" evidence="16">
    <location>
        <position position="67"/>
    </location>
    <ligand>
        <name>Zn(2+)</name>
        <dbReference type="ChEBI" id="CHEBI:29105"/>
        <note>catalytic</note>
    </ligand>
</feature>
<accession>A0A075WHX8</accession>
<evidence type="ECO:0000256" key="5">
    <source>
        <dbReference type="ARBA" id="ARBA00022692"/>
    </source>
</evidence>
<sequence>MRASFKIFRVFGIDVEVHISLLILLVLLIYAFSVSPFPYGFANFPLSERIILSSMAAVGLFASILAHELGHSLVARRYGVRIRGIMLFIFGGVAMMDELPKKPREELVVAISGPATSFGIAVVSALLSSIPVAELSAFFLLFGYLNFILAIFNLIPAFPMDGGRILRSFLAEKRSYAEATKIAAEIGRALAIFMAIFGIFTNPWLILIALFVYIGANEEERLVLLENVLGRVRVADVMNTEVVTVTPEMTVSEVIDLILKTKHLGFPVVEGERLVGIITLHDIIGVEPEERVGNIMSREVVAVSPNQSAFEAFKIMSEMGIGRLPVVEHGRVVGIVSRSDLMRIKEILEALEVMGWRKRGSS</sequence>
<evidence type="ECO:0000256" key="15">
    <source>
        <dbReference type="PIRSR" id="PIRSR006404-1"/>
    </source>
</evidence>
<feature type="domain" description="CBS" evidence="18">
    <location>
        <begin position="296"/>
        <end position="353"/>
    </location>
</feature>
<dbReference type="SMR" id="A0A075WHX8"/>
<comment type="similarity">
    <text evidence="2 14">Belongs to the peptidase M50B family.</text>
</comment>
<feature type="transmembrane region" description="Helical" evidence="14">
    <location>
        <begin position="190"/>
        <end position="214"/>
    </location>
</feature>
<feature type="transmembrane region" description="Helical" evidence="14">
    <location>
        <begin position="139"/>
        <end position="158"/>
    </location>
</feature>
<dbReference type="InterPro" id="IPR000644">
    <property type="entry name" value="CBS_dom"/>
</dbReference>
<evidence type="ECO:0000256" key="16">
    <source>
        <dbReference type="PIRSR" id="PIRSR006404-2"/>
    </source>
</evidence>
<evidence type="ECO:0000256" key="4">
    <source>
        <dbReference type="ARBA" id="ARBA00022670"/>
    </source>
</evidence>
<keyword evidence="9 14" id="KW-0862">Zinc</keyword>
<evidence type="ECO:0000256" key="10">
    <source>
        <dbReference type="ARBA" id="ARBA00022989"/>
    </source>
</evidence>
<dbReference type="PANTHER" id="PTHR39188:SF3">
    <property type="entry name" value="STAGE IV SPORULATION PROTEIN FB"/>
    <property type="match status" value="1"/>
</dbReference>
<dbReference type="PROSITE" id="PS51371">
    <property type="entry name" value="CBS"/>
    <property type="match status" value="2"/>
</dbReference>
<dbReference type="EMBL" id="CP006577">
    <property type="protein sequence ID" value="AIG97153.1"/>
    <property type="molecule type" value="Genomic_DNA"/>
</dbReference>
<dbReference type="RefSeq" id="WP_010877839.1">
    <property type="nucleotide sequence ID" value="NZ_CP006577.1"/>
</dbReference>
<evidence type="ECO:0000256" key="8">
    <source>
        <dbReference type="ARBA" id="ARBA00022801"/>
    </source>
</evidence>
<feature type="transmembrane region" description="Helical" evidence="14">
    <location>
        <begin position="50"/>
        <end position="66"/>
    </location>
</feature>
<reference evidence="19 20" key="1">
    <citation type="submission" date="2013-07" db="EMBL/GenBank/DDBJ databases">
        <title>Genome of Archaeoglobus fulgidus.</title>
        <authorList>
            <person name="Fiebig A."/>
            <person name="Birkeland N.-K."/>
        </authorList>
    </citation>
    <scope>NUCLEOTIDE SEQUENCE [LARGE SCALE GENOMIC DNA]</scope>
    <source>
        <strain evidence="19 20">DSM 8774</strain>
    </source>
</reference>
<evidence type="ECO:0000256" key="6">
    <source>
        <dbReference type="ARBA" id="ARBA00022723"/>
    </source>
</evidence>
<protein>
    <recommendedName>
        <fullName evidence="14">Zinc metalloprotease</fullName>
    </recommendedName>
</protein>
<dbReference type="InterPro" id="IPR008915">
    <property type="entry name" value="Peptidase_M50"/>
</dbReference>
<dbReference type="Pfam" id="PF02163">
    <property type="entry name" value="Peptidase_M50"/>
    <property type="match status" value="2"/>
</dbReference>